<evidence type="ECO:0000256" key="2">
    <source>
        <dbReference type="SAM" id="MobiDB-lite"/>
    </source>
</evidence>
<feature type="region of interest" description="Disordered" evidence="2">
    <location>
        <begin position="54"/>
        <end position="135"/>
    </location>
</feature>
<dbReference type="InterPro" id="IPR051499">
    <property type="entry name" value="Phosducin-like_reg"/>
</dbReference>
<dbReference type="PANTHER" id="PTHR46052:SF1">
    <property type="entry name" value="PHOSDUCIN-LIKE PROTEIN"/>
    <property type="match status" value="1"/>
</dbReference>
<organism evidence="4 5">
    <name type="scientific">Armillaria luteobubalina</name>
    <dbReference type="NCBI Taxonomy" id="153913"/>
    <lineage>
        <taxon>Eukaryota</taxon>
        <taxon>Fungi</taxon>
        <taxon>Dikarya</taxon>
        <taxon>Basidiomycota</taxon>
        <taxon>Agaricomycotina</taxon>
        <taxon>Agaricomycetes</taxon>
        <taxon>Agaricomycetidae</taxon>
        <taxon>Agaricales</taxon>
        <taxon>Marasmiineae</taxon>
        <taxon>Physalacriaceae</taxon>
        <taxon>Armillaria</taxon>
    </lineage>
</organism>
<dbReference type="PANTHER" id="PTHR46052">
    <property type="entry name" value="PHOSDUCIN-LIKE PROTEIN"/>
    <property type="match status" value="1"/>
</dbReference>
<evidence type="ECO:0000259" key="3">
    <source>
        <dbReference type="Pfam" id="PF02114"/>
    </source>
</evidence>
<reference evidence="4" key="1">
    <citation type="submission" date="2023-06" db="EMBL/GenBank/DDBJ databases">
        <authorList>
            <consortium name="Lawrence Berkeley National Laboratory"/>
            <person name="Ahrendt S."/>
            <person name="Sahu N."/>
            <person name="Indic B."/>
            <person name="Wong-Bajracharya J."/>
            <person name="Merenyi Z."/>
            <person name="Ke H.-M."/>
            <person name="Monk M."/>
            <person name="Kocsube S."/>
            <person name="Drula E."/>
            <person name="Lipzen A."/>
            <person name="Balint B."/>
            <person name="Henrissat B."/>
            <person name="Andreopoulos B."/>
            <person name="Martin F.M."/>
            <person name="Harder C.B."/>
            <person name="Rigling D."/>
            <person name="Ford K.L."/>
            <person name="Foster G.D."/>
            <person name="Pangilinan J."/>
            <person name="Papanicolaou A."/>
            <person name="Barry K."/>
            <person name="LaButti K."/>
            <person name="Viragh M."/>
            <person name="Koriabine M."/>
            <person name="Yan M."/>
            <person name="Riley R."/>
            <person name="Champramary S."/>
            <person name="Plett K.L."/>
            <person name="Tsai I.J."/>
            <person name="Slot J."/>
            <person name="Sipos G."/>
            <person name="Plett J."/>
            <person name="Nagy L.G."/>
            <person name="Grigoriev I.V."/>
        </authorList>
    </citation>
    <scope>NUCLEOTIDE SEQUENCE</scope>
    <source>
        <strain evidence="4">HWK02</strain>
    </source>
</reference>
<comment type="similarity">
    <text evidence="1">Belongs to the phosducin family.</text>
</comment>
<protein>
    <submittedName>
        <fullName evidence="4">Thioredoxin-like protein</fullName>
    </submittedName>
</protein>
<gene>
    <name evidence="4" type="ORF">EDD18DRAFT_1309686</name>
</gene>
<dbReference type="InterPro" id="IPR036249">
    <property type="entry name" value="Thioredoxin-like_sf"/>
</dbReference>
<feature type="region of interest" description="Disordered" evidence="2">
    <location>
        <begin position="247"/>
        <end position="287"/>
    </location>
</feature>
<evidence type="ECO:0000256" key="1">
    <source>
        <dbReference type="ARBA" id="ARBA00009686"/>
    </source>
</evidence>
<feature type="compositionally biased region" description="Acidic residues" evidence="2">
    <location>
        <begin position="348"/>
        <end position="361"/>
    </location>
</feature>
<dbReference type="InterPro" id="IPR024253">
    <property type="entry name" value="Phosducin_thioredoxin-like_dom"/>
</dbReference>
<name>A0AA39TNJ4_9AGAR</name>
<dbReference type="Pfam" id="PF02114">
    <property type="entry name" value="Phosducin"/>
    <property type="match status" value="1"/>
</dbReference>
<accession>A0AA39TNJ4</accession>
<sequence>MHVLGHFGVPDRTHAQLAITSFPLTYGHQSIRARRLATTYADIESLVLSGELFNGTSRSSSPIRTPSPSSDKGWHDDEIDTTNDQVPPEPQQDSIGMGPGRTGVKGVIRDRDEAETLERQRQAKEMADLRTRMEKSSLGGKTYLEEEREKAGRGDDKVDPLVKNERERRDFFGMVRQGKFGHLREVGVRSFVQAVEKEDKGAWVIVHLYEPSLDRCYTLDETLSRLARSHPDTKFLRCRASALGFASTGSSVPKSTTHRPSRPIQDDEDDPYSDKEDEGRGRDRYAEEDVDLDMLPTMLVYRDGQLIHNWVRVDWEAGAAGIDELLEKNRILRPAESFLGRDNLGLPSDDEDDDLLWDEES</sequence>
<proteinExistence type="inferred from homology"/>
<feature type="domain" description="Phosducin" evidence="3">
    <location>
        <begin position="180"/>
        <end position="248"/>
    </location>
</feature>
<feature type="compositionally biased region" description="Basic and acidic residues" evidence="2">
    <location>
        <begin position="272"/>
        <end position="287"/>
    </location>
</feature>
<evidence type="ECO:0000313" key="4">
    <source>
        <dbReference type="EMBL" id="KAK0495956.1"/>
    </source>
</evidence>
<comment type="caution">
    <text evidence="4">The sequence shown here is derived from an EMBL/GenBank/DDBJ whole genome shotgun (WGS) entry which is preliminary data.</text>
</comment>
<dbReference type="Gene3D" id="3.40.30.10">
    <property type="entry name" value="Glutaredoxin"/>
    <property type="match status" value="1"/>
</dbReference>
<keyword evidence="5" id="KW-1185">Reference proteome</keyword>
<dbReference type="EMBL" id="JAUEPU010000016">
    <property type="protein sequence ID" value="KAK0495956.1"/>
    <property type="molecule type" value="Genomic_DNA"/>
</dbReference>
<dbReference type="SUPFAM" id="SSF52833">
    <property type="entry name" value="Thioredoxin-like"/>
    <property type="match status" value="1"/>
</dbReference>
<evidence type="ECO:0000313" key="5">
    <source>
        <dbReference type="Proteomes" id="UP001175228"/>
    </source>
</evidence>
<feature type="compositionally biased region" description="Basic and acidic residues" evidence="2">
    <location>
        <begin position="107"/>
        <end position="135"/>
    </location>
</feature>
<dbReference type="Proteomes" id="UP001175228">
    <property type="component" value="Unassembled WGS sequence"/>
</dbReference>
<feature type="region of interest" description="Disordered" evidence="2">
    <location>
        <begin position="340"/>
        <end position="361"/>
    </location>
</feature>
<dbReference type="AlphaFoldDB" id="A0AA39TNJ4"/>
<feature type="compositionally biased region" description="Low complexity" evidence="2">
    <location>
        <begin position="56"/>
        <end position="70"/>
    </location>
</feature>